<dbReference type="PROSITE" id="PS51686">
    <property type="entry name" value="SAM_MT_RSMB_NOP"/>
    <property type="match status" value="1"/>
</dbReference>
<dbReference type="GO" id="GO:0008649">
    <property type="term" value="F:rRNA methyltransferase activity"/>
    <property type="evidence" value="ECO:0007669"/>
    <property type="project" value="InterPro"/>
</dbReference>
<evidence type="ECO:0000256" key="11">
    <source>
        <dbReference type="ARBA" id="ARBA00031088"/>
    </source>
</evidence>
<dbReference type="NCBIfam" id="TIGR00563">
    <property type="entry name" value="rsmB"/>
    <property type="match status" value="1"/>
</dbReference>
<comment type="caution">
    <text evidence="15">The sequence shown here is derived from an EMBL/GenBank/DDBJ whole genome shotgun (WGS) entry which is preliminary data.</text>
</comment>
<keyword evidence="9 13" id="KW-0694">RNA-binding</keyword>
<proteinExistence type="inferred from homology"/>
<feature type="domain" description="SAM-dependent MTase RsmB/NOP-type" evidence="14">
    <location>
        <begin position="169"/>
        <end position="439"/>
    </location>
</feature>
<dbReference type="CDD" id="cd02440">
    <property type="entry name" value="AdoMet_MTases"/>
    <property type="match status" value="1"/>
</dbReference>
<dbReference type="Pfam" id="PF01029">
    <property type="entry name" value="NusB"/>
    <property type="match status" value="1"/>
</dbReference>
<dbReference type="Proteomes" id="UP000736328">
    <property type="component" value="Unassembled WGS sequence"/>
</dbReference>
<dbReference type="PRINTS" id="PR02008">
    <property type="entry name" value="RCMTFAMILY"/>
</dbReference>
<evidence type="ECO:0000256" key="4">
    <source>
        <dbReference type="ARBA" id="ARBA00022490"/>
    </source>
</evidence>
<feature type="binding site" evidence="13">
    <location>
        <position position="283"/>
    </location>
    <ligand>
        <name>S-adenosyl-L-methionine</name>
        <dbReference type="ChEBI" id="CHEBI:59789"/>
    </ligand>
</feature>
<evidence type="ECO:0000256" key="13">
    <source>
        <dbReference type="PROSITE-ProRule" id="PRU01023"/>
    </source>
</evidence>
<comment type="function">
    <text evidence="1">Specifically methylates the cytosine at position 967 (m5C967) of 16S rRNA.</text>
</comment>
<protein>
    <recommendedName>
        <fullName evidence="3">16S rRNA (cytosine(967)-C(5))-methyltransferase</fullName>
        <ecNumber evidence="3">2.1.1.176</ecNumber>
    </recommendedName>
    <alternativeName>
        <fullName evidence="10">16S rRNA m5C967 methyltransferase</fullName>
    </alternativeName>
    <alternativeName>
        <fullName evidence="11">rRNA (cytosine-C(5)-)-methyltransferase RsmB</fullName>
    </alternativeName>
</protein>
<keyword evidence="4" id="KW-0963">Cytoplasm</keyword>
<dbReference type="InterPro" id="IPR035926">
    <property type="entry name" value="NusB-like_sf"/>
</dbReference>
<dbReference type="PANTHER" id="PTHR22807:SF53">
    <property type="entry name" value="RIBOSOMAL RNA SMALL SUBUNIT METHYLTRANSFERASE B-RELATED"/>
    <property type="match status" value="1"/>
</dbReference>
<dbReference type="Gene3D" id="1.10.940.10">
    <property type="entry name" value="NusB-like"/>
    <property type="match status" value="1"/>
</dbReference>
<dbReference type="InterPro" id="IPR049560">
    <property type="entry name" value="MeTrfase_RsmB-F_NOP2_cat"/>
</dbReference>
<name>A0A933IB29_UNCT6</name>
<dbReference type="EC" id="2.1.1.176" evidence="3"/>
<feature type="active site" description="Nucleophile" evidence="13">
    <location>
        <position position="379"/>
    </location>
</feature>
<dbReference type="GO" id="GO:0005737">
    <property type="term" value="C:cytoplasm"/>
    <property type="evidence" value="ECO:0007669"/>
    <property type="project" value="UniProtKB-SubCell"/>
</dbReference>
<keyword evidence="7 13" id="KW-0808">Transferase</keyword>
<organism evidence="15 16">
    <name type="scientific">candidate division TA06 bacterium</name>
    <dbReference type="NCBI Taxonomy" id="2250710"/>
    <lineage>
        <taxon>Bacteria</taxon>
        <taxon>Bacteria division TA06</taxon>
    </lineage>
</organism>
<feature type="binding site" evidence="13">
    <location>
        <position position="310"/>
    </location>
    <ligand>
        <name>S-adenosyl-L-methionine</name>
        <dbReference type="ChEBI" id="CHEBI:59789"/>
    </ligand>
</feature>
<evidence type="ECO:0000256" key="8">
    <source>
        <dbReference type="ARBA" id="ARBA00022691"/>
    </source>
</evidence>
<dbReference type="SUPFAM" id="SSF48013">
    <property type="entry name" value="NusB-like"/>
    <property type="match status" value="1"/>
</dbReference>
<gene>
    <name evidence="15" type="primary">rsmB</name>
    <name evidence="15" type="ORF">HY768_11375</name>
</gene>
<dbReference type="InterPro" id="IPR029063">
    <property type="entry name" value="SAM-dependent_MTases_sf"/>
</dbReference>
<dbReference type="InterPro" id="IPR004573">
    <property type="entry name" value="rRNA_ssu_MeTfrase_B"/>
</dbReference>
<evidence type="ECO:0000256" key="1">
    <source>
        <dbReference type="ARBA" id="ARBA00002724"/>
    </source>
</evidence>
<sequence>MESREIALKVLSKADTDVSYYDQALKKYLDDSQLSLPDRALAHELTAGVLRHRMWLDWVLDQSLTKGMKSLTPWEQNILRLGLYQIAKLDRIPPFAAVNESVNLSKRYGRKSTIGLTNAVLRDIIRHQRHLKPIRSGDKTRDLSIEYSHPLWLVKRWLKELGEEETKSLLQANNRQARVIIRPNRLKTGVLELQEKLRSSGFKASANKYISTALEVENPAVLADDPLFGQGYFYFQDPSGQAVSLLAQAGPGNAVLDLCAAPGGKASAALERMKDSGLLLAVDLSEQKLSLIKENFTRLGLKSYSLICADAANFVSRKKFDLVLIDAPCSGLGALRRRLDIRWRIKEQDIVRLARLQFNILNNAAGLVKPGGAMVYSTCTLTPEENRGTIKKFLAKNPEFILDDAGQFISQELVKDGFFSSWPHLHGMDGAFAARLLKAKS</sequence>
<dbReference type="GO" id="GO:0006355">
    <property type="term" value="P:regulation of DNA-templated transcription"/>
    <property type="evidence" value="ECO:0007669"/>
    <property type="project" value="InterPro"/>
</dbReference>
<comment type="catalytic activity">
    <reaction evidence="12">
        <text>cytidine(967) in 16S rRNA + S-adenosyl-L-methionine = 5-methylcytidine(967) in 16S rRNA + S-adenosyl-L-homocysteine + H(+)</text>
        <dbReference type="Rhea" id="RHEA:42748"/>
        <dbReference type="Rhea" id="RHEA-COMP:10219"/>
        <dbReference type="Rhea" id="RHEA-COMP:10220"/>
        <dbReference type="ChEBI" id="CHEBI:15378"/>
        <dbReference type="ChEBI" id="CHEBI:57856"/>
        <dbReference type="ChEBI" id="CHEBI:59789"/>
        <dbReference type="ChEBI" id="CHEBI:74483"/>
        <dbReference type="ChEBI" id="CHEBI:82748"/>
        <dbReference type="EC" id="2.1.1.176"/>
    </reaction>
</comment>
<feature type="binding site" evidence="13">
    <location>
        <position position="326"/>
    </location>
    <ligand>
        <name>S-adenosyl-L-methionine</name>
        <dbReference type="ChEBI" id="CHEBI:59789"/>
    </ligand>
</feature>
<evidence type="ECO:0000256" key="7">
    <source>
        <dbReference type="ARBA" id="ARBA00022679"/>
    </source>
</evidence>
<evidence type="ECO:0000259" key="14">
    <source>
        <dbReference type="PROSITE" id="PS51686"/>
    </source>
</evidence>
<keyword evidence="6 13" id="KW-0489">Methyltransferase</keyword>
<dbReference type="InterPro" id="IPR054728">
    <property type="entry name" value="RsmB-like_ferredoxin"/>
</dbReference>
<dbReference type="NCBIfam" id="NF011494">
    <property type="entry name" value="PRK14902.1"/>
    <property type="match status" value="1"/>
</dbReference>
<dbReference type="EMBL" id="JACQXR010000158">
    <property type="protein sequence ID" value="MBI4727796.1"/>
    <property type="molecule type" value="Genomic_DNA"/>
</dbReference>
<evidence type="ECO:0000313" key="16">
    <source>
        <dbReference type="Proteomes" id="UP000736328"/>
    </source>
</evidence>
<dbReference type="PANTHER" id="PTHR22807">
    <property type="entry name" value="NOP2 YEAST -RELATED NOL1/NOP2/FMU SUN DOMAIN-CONTAINING"/>
    <property type="match status" value="1"/>
</dbReference>
<dbReference type="InterPro" id="IPR023267">
    <property type="entry name" value="RCMT"/>
</dbReference>
<dbReference type="InterPro" id="IPR006027">
    <property type="entry name" value="NusB_RsmB_TIM44"/>
</dbReference>
<dbReference type="Pfam" id="PF01189">
    <property type="entry name" value="Methyltr_RsmB-F"/>
    <property type="match status" value="1"/>
</dbReference>
<evidence type="ECO:0000256" key="9">
    <source>
        <dbReference type="ARBA" id="ARBA00022884"/>
    </source>
</evidence>
<keyword evidence="8 13" id="KW-0949">S-adenosyl-L-methionine</keyword>
<accession>A0A933IB29</accession>
<dbReference type="InterPro" id="IPR001678">
    <property type="entry name" value="MeTrfase_RsmB-F_NOP2_dom"/>
</dbReference>
<keyword evidence="5" id="KW-0698">rRNA processing</keyword>
<evidence type="ECO:0000256" key="2">
    <source>
        <dbReference type="ARBA" id="ARBA00004496"/>
    </source>
</evidence>
<evidence type="ECO:0000313" key="15">
    <source>
        <dbReference type="EMBL" id="MBI4727796.1"/>
    </source>
</evidence>
<evidence type="ECO:0000256" key="3">
    <source>
        <dbReference type="ARBA" id="ARBA00012140"/>
    </source>
</evidence>
<dbReference type="GO" id="GO:0003723">
    <property type="term" value="F:RNA binding"/>
    <property type="evidence" value="ECO:0007669"/>
    <property type="project" value="UniProtKB-UniRule"/>
</dbReference>
<dbReference type="Gene3D" id="3.40.50.150">
    <property type="entry name" value="Vaccinia Virus protein VP39"/>
    <property type="match status" value="1"/>
</dbReference>
<evidence type="ECO:0000256" key="10">
    <source>
        <dbReference type="ARBA" id="ARBA00030399"/>
    </source>
</evidence>
<dbReference type="Pfam" id="PF22458">
    <property type="entry name" value="RsmF-B_ferredox"/>
    <property type="match status" value="1"/>
</dbReference>
<feature type="binding site" evidence="13">
    <location>
        <begin position="259"/>
        <end position="265"/>
    </location>
    <ligand>
        <name>S-adenosyl-L-methionine</name>
        <dbReference type="ChEBI" id="CHEBI:59789"/>
    </ligand>
</feature>
<comment type="similarity">
    <text evidence="13">Belongs to the class I-like SAM-binding methyltransferase superfamily. RsmB/NOP family.</text>
</comment>
<evidence type="ECO:0000256" key="12">
    <source>
        <dbReference type="ARBA" id="ARBA00047283"/>
    </source>
</evidence>
<dbReference type="SUPFAM" id="SSF53335">
    <property type="entry name" value="S-adenosyl-L-methionine-dependent methyltransferases"/>
    <property type="match status" value="1"/>
</dbReference>
<dbReference type="FunFam" id="3.40.50.150:FF:000022">
    <property type="entry name" value="Ribosomal RNA small subunit methyltransferase B"/>
    <property type="match status" value="1"/>
</dbReference>
<dbReference type="AlphaFoldDB" id="A0A933IB29"/>
<evidence type="ECO:0000256" key="6">
    <source>
        <dbReference type="ARBA" id="ARBA00022603"/>
    </source>
</evidence>
<evidence type="ECO:0000256" key="5">
    <source>
        <dbReference type="ARBA" id="ARBA00022552"/>
    </source>
</evidence>
<comment type="subcellular location">
    <subcellularLocation>
        <location evidence="2">Cytoplasm</location>
    </subcellularLocation>
</comment>
<reference evidence="15" key="1">
    <citation type="submission" date="2020-07" db="EMBL/GenBank/DDBJ databases">
        <title>Huge and variable diversity of episymbiotic CPR bacteria and DPANN archaea in groundwater ecosystems.</title>
        <authorList>
            <person name="He C.Y."/>
            <person name="Keren R."/>
            <person name="Whittaker M."/>
            <person name="Farag I.F."/>
            <person name="Doudna J."/>
            <person name="Cate J.H.D."/>
            <person name="Banfield J.F."/>
        </authorList>
    </citation>
    <scope>NUCLEOTIDE SEQUENCE</scope>
    <source>
        <strain evidence="15">NC_groundwater_1520_Pr4_B-0.1um_53_5</strain>
    </source>
</reference>
<dbReference type="Gene3D" id="3.30.70.1170">
    <property type="entry name" value="Sun protein, domain 3"/>
    <property type="match status" value="1"/>
</dbReference>